<evidence type="ECO:0000313" key="2">
    <source>
        <dbReference type="Proteomes" id="UP001160390"/>
    </source>
</evidence>
<name>A0AA35MCN1_9HYPO</name>
<dbReference type="AlphaFoldDB" id="A0AA35MCN1"/>
<evidence type="ECO:0008006" key="3">
    <source>
        <dbReference type="Google" id="ProtNLM"/>
    </source>
</evidence>
<keyword evidence="2" id="KW-1185">Reference proteome</keyword>
<comment type="caution">
    <text evidence="1">The sequence shown here is derived from an EMBL/GenBank/DDBJ whole genome shotgun (WGS) entry which is preliminary data.</text>
</comment>
<organism evidence="1 2">
    <name type="scientific">Clonostachys chloroleuca</name>
    <dbReference type="NCBI Taxonomy" id="1926264"/>
    <lineage>
        <taxon>Eukaryota</taxon>
        <taxon>Fungi</taxon>
        <taxon>Dikarya</taxon>
        <taxon>Ascomycota</taxon>
        <taxon>Pezizomycotina</taxon>
        <taxon>Sordariomycetes</taxon>
        <taxon>Hypocreomycetidae</taxon>
        <taxon>Hypocreales</taxon>
        <taxon>Bionectriaceae</taxon>
        <taxon>Clonostachys</taxon>
    </lineage>
</organism>
<dbReference type="CDD" id="cd12148">
    <property type="entry name" value="fungal_TF_MHR"/>
    <property type="match status" value="1"/>
</dbReference>
<proteinExistence type="predicted"/>
<reference evidence="1" key="1">
    <citation type="submission" date="2023-01" db="EMBL/GenBank/DDBJ databases">
        <authorList>
            <person name="Piombo E."/>
        </authorList>
    </citation>
    <scope>NUCLEOTIDE SEQUENCE</scope>
</reference>
<accession>A0AA35MCN1</accession>
<protein>
    <recommendedName>
        <fullName evidence="3">Transcription factor domain-containing protein</fullName>
    </recommendedName>
</protein>
<dbReference type="Proteomes" id="UP001160390">
    <property type="component" value="Unassembled WGS sequence"/>
</dbReference>
<evidence type="ECO:0000313" key="1">
    <source>
        <dbReference type="EMBL" id="CAI6094720.1"/>
    </source>
</evidence>
<sequence length="404" mass="46225">MDLVRIECADFYPPTGNWPSTAPCYFAHLSEDLFPAFLNVRLIELMPDIIGLPNVHLDASICVVYYCILYHGCLLHRQSTPASEDVETRSKLYHHCLRALLAWEPYATGTATDFVAAFFMVRVAAERFELELSWTMFRRACQYAEKIELHRLDNSVGSGLSSLGSSVLEASRKGFWELVGMDIYFHLIHDKPPAIVGGARYDAQVNLPWVTALGLQQSEEAETEEITTLRFLIDSRRSFILMEFLQLLENAKVKPDLELVSKTEALCHKVEALYEQWEVDEWVKKIIVSDGQLWTLAGLAMEGYICILFMLCHAITTANFDTMESEAIDIEVARLPLTLKASRHVLQMADLLLNAMPSWRPSRSHLPSYKHTYRTHTWSPTYCIRKSHMVLEEMLPYCNVFSMD</sequence>
<dbReference type="EMBL" id="CABFNP030001260">
    <property type="protein sequence ID" value="CAI6094720.1"/>
    <property type="molecule type" value="Genomic_DNA"/>
</dbReference>
<gene>
    <name evidence="1" type="ORF">CCHLO57077_00012161</name>
</gene>